<reference evidence="1" key="1">
    <citation type="submission" date="2014-11" db="EMBL/GenBank/DDBJ databases">
        <authorList>
            <person name="Amaro Gonzalez C."/>
        </authorList>
    </citation>
    <scope>NUCLEOTIDE SEQUENCE</scope>
</reference>
<evidence type="ECO:0000313" key="1">
    <source>
        <dbReference type="EMBL" id="JAI06224.1"/>
    </source>
</evidence>
<proteinExistence type="predicted"/>
<accession>A0A0E9XX09</accession>
<name>A0A0E9XX09_ANGAN</name>
<sequence>MGPSRYYRPQKKRTQQVTMEMYTDADSILPDTLHTKPLETTFRWYSELFFFRKHPALPIYNEQRKKR</sequence>
<dbReference type="AlphaFoldDB" id="A0A0E9XX09"/>
<dbReference type="EMBL" id="GBXM01002354">
    <property type="protein sequence ID" value="JAI06224.1"/>
    <property type="molecule type" value="Transcribed_RNA"/>
</dbReference>
<organism evidence="1">
    <name type="scientific">Anguilla anguilla</name>
    <name type="common">European freshwater eel</name>
    <name type="synonym">Muraena anguilla</name>
    <dbReference type="NCBI Taxonomy" id="7936"/>
    <lineage>
        <taxon>Eukaryota</taxon>
        <taxon>Metazoa</taxon>
        <taxon>Chordata</taxon>
        <taxon>Craniata</taxon>
        <taxon>Vertebrata</taxon>
        <taxon>Euteleostomi</taxon>
        <taxon>Actinopterygii</taxon>
        <taxon>Neopterygii</taxon>
        <taxon>Teleostei</taxon>
        <taxon>Anguilliformes</taxon>
        <taxon>Anguillidae</taxon>
        <taxon>Anguilla</taxon>
    </lineage>
</organism>
<reference evidence="1" key="2">
    <citation type="journal article" date="2015" name="Fish Shellfish Immunol.">
        <title>Early steps in the European eel (Anguilla anguilla)-Vibrio vulnificus interaction in the gills: Role of the RtxA13 toxin.</title>
        <authorList>
            <person name="Callol A."/>
            <person name="Pajuelo D."/>
            <person name="Ebbesson L."/>
            <person name="Teles M."/>
            <person name="MacKenzie S."/>
            <person name="Amaro C."/>
        </authorList>
    </citation>
    <scope>NUCLEOTIDE SEQUENCE</scope>
</reference>
<protein>
    <submittedName>
        <fullName evidence="1">Uncharacterized protein</fullName>
    </submittedName>
</protein>